<reference evidence="1" key="1">
    <citation type="journal article" date="2021" name="PeerJ">
        <title>Extensive microbial diversity within the chicken gut microbiome revealed by metagenomics and culture.</title>
        <authorList>
            <person name="Gilroy R."/>
            <person name="Ravi A."/>
            <person name="Getino M."/>
            <person name="Pursley I."/>
            <person name="Horton D.L."/>
            <person name="Alikhan N.F."/>
            <person name="Baker D."/>
            <person name="Gharbi K."/>
            <person name="Hall N."/>
            <person name="Watson M."/>
            <person name="Adriaenssens E.M."/>
            <person name="Foster-Nyarko E."/>
            <person name="Jarju S."/>
            <person name="Secka A."/>
            <person name="Antonio M."/>
            <person name="Oren A."/>
            <person name="Chaudhuri R.R."/>
            <person name="La Ragione R."/>
            <person name="Hildebrand F."/>
            <person name="Pallen M.J."/>
        </authorList>
    </citation>
    <scope>NUCLEOTIDE SEQUENCE</scope>
    <source>
        <strain evidence="1">ChiGjej4B4-12881</strain>
    </source>
</reference>
<comment type="caution">
    <text evidence="1">The sequence shown here is derived from an EMBL/GenBank/DDBJ whole genome shotgun (WGS) entry which is preliminary data.</text>
</comment>
<dbReference type="Proteomes" id="UP000886780">
    <property type="component" value="Unassembled WGS sequence"/>
</dbReference>
<organism evidence="1 2">
    <name type="scientific">Candidatus Lachnoclostridium stercoripullorum</name>
    <dbReference type="NCBI Taxonomy" id="2838635"/>
    <lineage>
        <taxon>Bacteria</taxon>
        <taxon>Bacillati</taxon>
        <taxon>Bacillota</taxon>
        <taxon>Clostridia</taxon>
        <taxon>Lachnospirales</taxon>
        <taxon>Lachnospiraceae</taxon>
    </lineage>
</organism>
<sequence length="68" mass="7595">MSRAVRRIWHRCPFGLAICKLAAAALEQMDERGYDAELRAEGSVEMILKYGIAFSGKMVHVEAAAERL</sequence>
<name>A0A9D1W5T8_9FIRM</name>
<proteinExistence type="predicted"/>
<dbReference type="AlphaFoldDB" id="A0A9D1W5T8"/>
<evidence type="ECO:0000313" key="1">
    <source>
        <dbReference type="EMBL" id="HIX52872.1"/>
    </source>
</evidence>
<protein>
    <submittedName>
        <fullName evidence="1">PD-(D/E)XK nuclease domain-containing protein</fullName>
    </submittedName>
</protein>
<reference evidence="1" key="2">
    <citation type="submission" date="2021-04" db="EMBL/GenBank/DDBJ databases">
        <authorList>
            <person name="Gilroy R."/>
        </authorList>
    </citation>
    <scope>NUCLEOTIDE SEQUENCE</scope>
    <source>
        <strain evidence="1">ChiGjej4B4-12881</strain>
    </source>
</reference>
<dbReference type="EMBL" id="DXEU01000154">
    <property type="protein sequence ID" value="HIX52872.1"/>
    <property type="molecule type" value="Genomic_DNA"/>
</dbReference>
<evidence type="ECO:0000313" key="2">
    <source>
        <dbReference type="Proteomes" id="UP000886780"/>
    </source>
</evidence>
<accession>A0A9D1W5T8</accession>
<gene>
    <name evidence="1" type="ORF">IAA28_08730</name>
</gene>